<dbReference type="Proteomes" id="UP000691718">
    <property type="component" value="Unassembled WGS sequence"/>
</dbReference>
<reference evidence="1" key="1">
    <citation type="submission" date="2021-04" db="EMBL/GenBank/DDBJ databases">
        <authorList>
            <person name="Tunstrom K."/>
        </authorList>
    </citation>
    <scope>NUCLEOTIDE SEQUENCE</scope>
</reference>
<dbReference type="OrthoDB" id="410381at2759"/>
<keyword evidence="2" id="KW-1185">Reference proteome</keyword>
<organism evidence="1 2">
    <name type="scientific">Parnassius apollo</name>
    <name type="common">Apollo butterfly</name>
    <name type="synonym">Papilio apollo</name>
    <dbReference type="NCBI Taxonomy" id="110799"/>
    <lineage>
        <taxon>Eukaryota</taxon>
        <taxon>Metazoa</taxon>
        <taxon>Ecdysozoa</taxon>
        <taxon>Arthropoda</taxon>
        <taxon>Hexapoda</taxon>
        <taxon>Insecta</taxon>
        <taxon>Pterygota</taxon>
        <taxon>Neoptera</taxon>
        <taxon>Endopterygota</taxon>
        <taxon>Lepidoptera</taxon>
        <taxon>Glossata</taxon>
        <taxon>Ditrysia</taxon>
        <taxon>Papilionoidea</taxon>
        <taxon>Papilionidae</taxon>
        <taxon>Parnassiinae</taxon>
        <taxon>Parnassini</taxon>
        <taxon>Parnassius</taxon>
        <taxon>Parnassius</taxon>
    </lineage>
</organism>
<sequence length="110" mass="12573">MTFRAWNVRTLLDNDHNLCPERKTAIVARELGRHKIDIAALSESHLTDEGELEEHGGGYKFFWKGTPATEPRRSGVGFAISMQIVNRLEESPQYISNRIISLRLHLTNSR</sequence>
<protein>
    <submittedName>
        <fullName evidence="1">(apollo) hypothetical protein</fullName>
    </submittedName>
</protein>
<dbReference type="EMBL" id="CAJQZP010001459">
    <property type="protein sequence ID" value="CAG5048335.1"/>
    <property type="molecule type" value="Genomic_DNA"/>
</dbReference>
<evidence type="ECO:0000313" key="2">
    <source>
        <dbReference type="Proteomes" id="UP000691718"/>
    </source>
</evidence>
<name>A0A8S3Y3W9_PARAO</name>
<proteinExistence type="predicted"/>
<accession>A0A8S3Y3W9</accession>
<evidence type="ECO:0000313" key="1">
    <source>
        <dbReference type="EMBL" id="CAG5048335.1"/>
    </source>
</evidence>
<gene>
    <name evidence="1" type="ORF">PAPOLLO_LOCUS24183</name>
</gene>
<comment type="caution">
    <text evidence="1">The sequence shown here is derived from an EMBL/GenBank/DDBJ whole genome shotgun (WGS) entry which is preliminary data.</text>
</comment>
<dbReference type="AlphaFoldDB" id="A0A8S3Y3W9"/>